<keyword evidence="2" id="KW-1185">Reference proteome</keyword>
<accession>A0ABY2SE39</accession>
<dbReference type="Proteomes" id="UP000305202">
    <property type="component" value="Unassembled WGS sequence"/>
</dbReference>
<dbReference type="RefSeq" id="WP_136992733.1">
    <property type="nucleotide sequence ID" value="NZ_SZPQ01000056.1"/>
</dbReference>
<organism evidence="1 2">
    <name type="scientific">Martelella alba</name>
    <dbReference type="NCBI Taxonomy" id="2590451"/>
    <lineage>
        <taxon>Bacteria</taxon>
        <taxon>Pseudomonadati</taxon>
        <taxon>Pseudomonadota</taxon>
        <taxon>Alphaproteobacteria</taxon>
        <taxon>Hyphomicrobiales</taxon>
        <taxon>Aurantimonadaceae</taxon>
        <taxon>Martelella</taxon>
    </lineage>
</organism>
<reference evidence="1 2" key="1">
    <citation type="submission" date="2019-04" db="EMBL/GenBank/DDBJ databases">
        <authorList>
            <person name="Li M."/>
            <person name="Gao C."/>
        </authorList>
    </citation>
    <scope>NUCLEOTIDE SEQUENCE [LARGE SCALE GENOMIC DNA]</scope>
    <source>
        <strain evidence="1 2">BGMRC 2031</strain>
    </source>
</reference>
<dbReference type="EMBL" id="SZPQ01000056">
    <property type="protein sequence ID" value="TKI02956.1"/>
    <property type="molecule type" value="Genomic_DNA"/>
</dbReference>
<protein>
    <submittedName>
        <fullName evidence="1">Uncharacterized protein</fullName>
    </submittedName>
</protein>
<evidence type="ECO:0000313" key="1">
    <source>
        <dbReference type="EMBL" id="TKI02956.1"/>
    </source>
</evidence>
<comment type="caution">
    <text evidence="1">The sequence shown here is derived from an EMBL/GenBank/DDBJ whole genome shotgun (WGS) entry which is preliminary data.</text>
</comment>
<evidence type="ECO:0000313" key="2">
    <source>
        <dbReference type="Proteomes" id="UP000305202"/>
    </source>
</evidence>
<gene>
    <name evidence="1" type="ORF">FCN80_23385</name>
</gene>
<name>A0ABY2SE39_9HYPH</name>
<proteinExistence type="predicted"/>
<sequence>MADIPGLKTDYTAAVTAGDKFFFGPECPKPGHGQVRYVNGRFCLACAKEKAQRRRVREQSSRTDTGGFNHRVFVLKKTLLQPDNRLEMKNS</sequence>